<feature type="non-terminal residue" evidence="4">
    <location>
        <position position="73"/>
    </location>
</feature>
<proteinExistence type="predicted"/>
<evidence type="ECO:0000313" key="4">
    <source>
        <dbReference type="EMBL" id="MDR8434771.1"/>
    </source>
</evidence>
<evidence type="ECO:0000259" key="3">
    <source>
        <dbReference type="Pfam" id="PF05496"/>
    </source>
</evidence>
<keyword evidence="1" id="KW-0547">Nucleotide-binding</keyword>
<reference evidence="4" key="1">
    <citation type="submission" date="2019-07" db="EMBL/GenBank/DDBJ databases">
        <title>Biological characteristics of mucoid Acinetobacter baumannii from a general hospital in China.</title>
        <authorList>
            <person name="Hua X."/>
            <person name="Yu Y."/>
        </authorList>
    </citation>
    <scope>NUCLEOTIDE SEQUENCE</scope>
    <source>
        <strain evidence="4">N8</strain>
    </source>
</reference>
<sequence length="73" mass="7909">MIEADRLVSADSSGFEEAADRAIRPKLLAEYVGQPQVRSQMEIFIQAAKLRGDALDHLLIFGPPGLGKTTLAN</sequence>
<organism evidence="4">
    <name type="scientific">Acinetobacter baumannii</name>
    <dbReference type="NCBI Taxonomy" id="470"/>
    <lineage>
        <taxon>Bacteria</taxon>
        <taxon>Pseudomonadati</taxon>
        <taxon>Pseudomonadota</taxon>
        <taxon>Gammaproteobacteria</taxon>
        <taxon>Moraxellales</taxon>
        <taxon>Moraxellaceae</taxon>
        <taxon>Acinetobacter</taxon>
        <taxon>Acinetobacter calcoaceticus/baumannii complex</taxon>
    </lineage>
</organism>
<keyword evidence="4" id="KW-0347">Helicase</keyword>
<evidence type="ECO:0000256" key="1">
    <source>
        <dbReference type="ARBA" id="ARBA00022741"/>
    </source>
</evidence>
<dbReference type="InterPro" id="IPR027417">
    <property type="entry name" value="P-loop_NTPase"/>
</dbReference>
<gene>
    <name evidence="4" type="ORF">FPK63_27420</name>
</gene>
<dbReference type="EMBL" id="VMAF01001793">
    <property type="protein sequence ID" value="MDR8434771.1"/>
    <property type="molecule type" value="Genomic_DNA"/>
</dbReference>
<evidence type="ECO:0000256" key="2">
    <source>
        <dbReference type="ARBA" id="ARBA00022840"/>
    </source>
</evidence>
<dbReference type="Pfam" id="PF05496">
    <property type="entry name" value="RuvB_N"/>
    <property type="match status" value="1"/>
</dbReference>
<comment type="caution">
    <text evidence="4">The sequence shown here is derived from an EMBL/GenBank/DDBJ whole genome shotgun (WGS) entry which is preliminary data.</text>
</comment>
<dbReference type="AlphaFoldDB" id="A0ABD5DYS2"/>
<dbReference type="PANTHER" id="PTHR42848:SF1">
    <property type="entry name" value="HOLLIDAY JUNCTION BRANCH MIGRATION COMPLEX SUBUNIT RUVB"/>
    <property type="match status" value="1"/>
</dbReference>
<dbReference type="SUPFAM" id="SSF52540">
    <property type="entry name" value="P-loop containing nucleoside triphosphate hydrolases"/>
    <property type="match status" value="1"/>
</dbReference>
<feature type="domain" description="RuvB-like AAA+ ATPase" evidence="3">
    <location>
        <begin position="23"/>
        <end position="73"/>
    </location>
</feature>
<keyword evidence="2" id="KW-0067">ATP-binding</keyword>
<dbReference type="GO" id="GO:0004386">
    <property type="term" value="F:helicase activity"/>
    <property type="evidence" value="ECO:0007669"/>
    <property type="project" value="UniProtKB-KW"/>
</dbReference>
<name>A0ABD5DYS2_ACIBA</name>
<dbReference type="InterPro" id="IPR008824">
    <property type="entry name" value="RuvB-like_N"/>
</dbReference>
<dbReference type="PANTHER" id="PTHR42848">
    <property type="match status" value="1"/>
</dbReference>
<dbReference type="Gene3D" id="3.40.50.300">
    <property type="entry name" value="P-loop containing nucleotide triphosphate hydrolases"/>
    <property type="match status" value="1"/>
</dbReference>
<accession>A0ABD5DYS2</accession>
<keyword evidence="4" id="KW-0378">Hydrolase</keyword>
<protein>
    <submittedName>
        <fullName evidence="4">Holliday junction branch migration DNA helicase RuvB</fullName>
    </submittedName>
</protein>
<dbReference type="InterPro" id="IPR004605">
    <property type="entry name" value="DNA_helicase_Holl-junc_RuvB"/>
</dbReference>
<dbReference type="GO" id="GO:0005524">
    <property type="term" value="F:ATP binding"/>
    <property type="evidence" value="ECO:0007669"/>
    <property type="project" value="UniProtKB-KW"/>
</dbReference>